<comment type="caution">
    <text evidence="1">The sequence shown here is derived from an EMBL/GenBank/DDBJ whole genome shotgun (WGS) entry which is preliminary data.</text>
</comment>
<name>A0A366ME31_9EURY</name>
<dbReference type="EMBL" id="NIZT01000013">
    <property type="protein sequence ID" value="RBQ23940.1"/>
    <property type="molecule type" value="Genomic_DNA"/>
</dbReference>
<gene>
    <name evidence="1" type="ORF">ALNOE001_06140</name>
</gene>
<evidence type="ECO:0000313" key="1">
    <source>
        <dbReference type="EMBL" id="RBQ23940.1"/>
    </source>
</evidence>
<dbReference type="AlphaFoldDB" id="A0A366ME31"/>
<organism evidence="1 2">
    <name type="scientific">Candidatus Methanobinarius endosymbioticus</name>
    <dbReference type="NCBI Taxonomy" id="2006182"/>
    <lineage>
        <taxon>Archaea</taxon>
        <taxon>Methanobacteriati</taxon>
        <taxon>Methanobacteriota</taxon>
        <taxon>Methanomada group</taxon>
        <taxon>Methanobacteria</taxon>
        <taxon>Methanobacteriales</taxon>
        <taxon>Methanobacteriaceae</taxon>
        <taxon>Candidatus Methanobinarius</taxon>
    </lineage>
</organism>
<reference evidence="1 2" key="1">
    <citation type="submission" date="2018-06" db="EMBL/GenBank/DDBJ databases">
        <title>Genomic insight into two independent archaeal endosymbiosis events.</title>
        <authorList>
            <person name="Lind A.E."/>
            <person name="Lewis W.H."/>
            <person name="Spang A."/>
            <person name="Guy L."/>
            <person name="Embley M.T."/>
            <person name="Ettema T.J.G."/>
        </authorList>
    </citation>
    <scope>NUCLEOTIDE SEQUENCE [LARGE SCALE GENOMIC DNA]</scope>
    <source>
        <strain evidence="1">NOE</strain>
    </source>
</reference>
<sequence length="71" mass="7391">MKPALISSVTPPQRIACSPKRSVSVSSLKVVSRIPALDNPHALPIAKAISFAFPVASCSTAKRPGIPNPSK</sequence>
<evidence type="ECO:0000313" key="2">
    <source>
        <dbReference type="Proteomes" id="UP000253099"/>
    </source>
</evidence>
<proteinExistence type="predicted"/>
<keyword evidence="2" id="KW-1185">Reference proteome</keyword>
<protein>
    <submittedName>
        <fullName evidence="1">Uncharacterized protein</fullName>
    </submittedName>
</protein>
<dbReference type="Proteomes" id="UP000253099">
    <property type="component" value="Unassembled WGS sequence"/>
</dbReference>
<accession>A0A366ME31</accession>